<protein>
    <submittedName>
        <fullName evidence="1">Uncharacterized protein</fullName>
    </submittedName>
</protein>
<dbReference type="Proteomes" id="UP001162992">
    <property type="component" value="Chromosome 11"/>
</dbReference>
<evidence type="ECO:0000313" key="2">
    <source>
        <dbReference type="Proteomes" id="UP001162992"/>
    </source>
</evidence>
<keyword evidence="2" id="KW-1185">Reference proteome</keyword>
<evidence type="ECO:0000313" key="1">
    <source>
        <dbReference type="EMBL" id="KAJ7539090.1"/>
    </source>
</evidence>
<accession>A0ACC2CAW3</accession>
<organism evidence="1 2">
    <name type="scientific">Diphasiastrum complanatum</name>
    <name type="common">Issler's clubmoss</name>
    <name type="synonym">Lycopodium complanatum</name>
    <dbReference type="NCBI Taxonomy" id="34168"/>
    <lineage>
        <taxon>Eukaryota</taxon>
        <taxon>Viridiplantae</taxon>
        <taxon>Streptophyta</taxon>
        <taxon>Embryophyta</taxon>
        <taxon>Tracheophyta</taxon>
        <taxon>Lycopodiopsida</taxon>
        <taxon>Lycopodiales</taxon>
        <taxon>Lycopodiaceae</taxon>
        <taxon>Lycopodioideae</taxon>
        <taxon>Diphasiastrum</taxon>
    </lineage>
</organism>
<name>A0ACC2CAW3_DIPCM</name>
<comment type="caution">
    <text evidence="1">The sequence shown here is derived from an EMBL/GenBank/DDBJ whole genome shotgun (WGS) entry which is preliminary data.</text>
</comment>
<reference evidence="2" key="1">
    <citation type="journal article" date="2024" name="Proc. Natl. Acad. Sci. U.S.A.">
        <title>Extraordinary preservation of gene collinearity over three hundred million years revealed in homosporous lycophytes.</title>
        <authorList>
            <person name="Li C."/>
            <person name="Wickell D."/>
            <person name="Kuo L.Y."/>
            <person name="Chen X."/>
            <person name="Nie B."/>
            <person name="Liao X."/>
            <person name="Peng D."/>
            <person name="Ji J."/>
            <person name="Jenkins J."/>
            <person name="Williams M."/>
            <person name="Shu S."/>
            <person name="Plott C."/>
            <person name="Barry K."/>
            <person name="Rajasekar S."/>
            <person name="Grimwood J."/>
            <person name="Han X."/>
            <person name="Sun S."/>
            <person name="Hou Z."/>
            <person name="He W."/>
            <person name="Dai G."/>
            <person name="Sun C."/>
            <person name="Schmutz J."/>
            <person name="Leebens-Mack J.H."/>
            <person name="Li F.W."/>
            <person name="Wang L."/>
        </authorList>
    </citation>
    <scope>NUCLEOTIDE SEQUENCE [LARGE SCALE GENOMIC DNA]</scope>
    <source>
        <strain evidence="2">cv. PW_Plant_1</strain>
    </source>
</reference>
<proteinExistence type="predicted"/>
<sequence length="601" mass="64648">MDYSQNPVSDSVRFVCHITEKCIGCRNFLNPDYAETSKLRTELSSKNFAIVSADNAVVAADVERCSVAGKNIMWAGGNAVDAAVTTALCEGVLNPMASGIGGGSFLLLRLANGTAEVYDMREVAPSKASENMYGNDTSKKAEGPLSIGVPGELAGLHLAWQRHGKLPWRKLFQPAVHYADRGYVVHPYLAFSIQSNSQAILANGGLREVYAPGGKLLQTGDIAYHKALGRTLKLVAKHGPSVLYNGALGRKLAADVQNAGGILTFKDLQNYKVKLRKPVQADVFDLTVLGMPPPSSGGAALILILKILSNFNISSGAMSPLDLHRMIEAMKHAYAVRMNLGDPDFVNVTEVLSDMLSSEFAAGLKATIFDNTTFPPEHYGGKWNQLNDHGTCHISIVDRDRNAVALTTTINGPFGSYIVSNSTGILLNNEMDDFGIPTDIGPDKPPPAKVNFVQPYKRPLSSMSPTILLQNGQLKAVLGASGGQRIITTVAQVLINHFVKGIDPLASVFAPRVHHQLFPNIVEYENWTLVTGDHLELSNTLRKGLSQRGHKLVGKSTGAVCQLIVQDFHIHPTSHSTSSVVHYGKLIGVSDIRKDGAPAGF</sequence>
<dbReference type="EMBL" id="CM055102">
    <property type="protein sequence ID" value="KAJ7539090.1"/>
    <property type="molecule type" value="Genomic_DNA"/>
</dbReference>
<gene>
    <name evidence="1" type="ORF">O6H91_11G076800</name>
</gene>